<reference evidence="3" key="1">
    <citation type="journal article" date="2020" name="Stud. Mycol.">
        <title>101 Dothideomycetes genomes: a test case for predicting lifestyles and emergence of pathogens.</title>
        <authorList>
            <person name="Haridas S."/>
            <person name="Albert R."/>
            <person name="Binder M."/>
            <person name="Bloem J."/>
            <person name="Labutti K."/>
            <person name="Salamov A."/>
            <person name="Andreopoulos B."/>
            <person name="Baker S."/>
            <person name="Barry K."/>
            <person name="Bills G."/>
            <person name="Bluhm B."/>
            <person name="Cannon C."/>
            <person name="Castanera R."/>
            <person name="Culley D."/>
            <person name="Daum C."/>
            <person name="Ezra D."/>
            <person name="Gonzalez J."/>
            <person name="Henrissat B."/>
            <person name="Kuo A."/>
            <person name="Liang C."/>
            <person name="Lipzen A."/>
            <person name="Lutzoni F."/>
            <person name="Magnuson J."/>
            <person name="Mondo S."/>
            <person name="Nolan M."/>
            <person name="Ohm R."/>
            <person name="Pangilinan J."/>
            <person name="Park H.-J."/>
            <person name="Ramirez L."/>
            <person name="Alfaro M."/>
            <person name="Sun H."/>
            <person name="Tritt A."/>
            <person name="Yoshinaga Y."/>
            <person name="Zwiers L.-H."/>
            <person name="Turgeon B."/>
            <person name="Goodwin S."/>
            <person name="Spatafora J."/>
            <person name="Crous P."/>
            <person name="Grigoriev I."/>
        </authorList>
    </citation>
    <scope>NUCLEOTIDE SEQUENCE</scope>
    <source>
        <strain evidence="3">CBS 130266</strain>
    </source>
</reference>
<name>A0A9P4NYG6_9PEZI</name>
<feature type="transmembrane region" description="Helical" evidence="2">
    <location>
        <begin position="103"/>
        <end position="126"/>
    </location>
</feature>
<feature type="compositionally biased region" description="Basic and acidic residues" evidence="1">
    <location>
        <begin position="282"/>
        <end position="301"/>
    </location>
</feature>
<comment type="caution">
    <text evidence="3">The sequence shown here is derived from an EMBL/GenBank/DDBJ whole genome shotgun (WGS) entry which is preliminary data.</text>
</comment>
<keyword evidence="2" id="KW-0472">Membrane</keyword>
<feature type="compositionally biased region" description="Low complexity" evidence="1">
    <location>
        <begin position="231"/>
        <end position="245"/>
    </location>
</feature>
<evidence type="ECO:0000256" key="2">
    <source>
        <dbReference type="SAM" id="Phobius"/>
    </source>
</evidence>
<feature type="transmembrane region" description="Helical" evidence="2">
    <location>
        <begin position="68"/>
        <end position="91"/>
    </location>
</feature>
<proteinExistence type="predicted"/>
<sequence length="301" mass="32231">MSDAVPVVSAETPLGSDNKTRWMKRVLIPFWVIRCLLMVLLLVVYIAAIVIIARNRDSFDDADIGKGSIAAVAVLVVLLALCLSLDIASMVMFGRHNLRPKTFLIFQIVETTIWLVILVISIVGSVGRGNSALGLLLLIILFAAFLALLIYASVIYHRTRKVARRGNYTPALNPASTAYEPAAGFAPSNPSLAPSNPFDNRYQASTASFEMRNEGQQHGAYQPSISPAPQAGYGAAAAPAPNQGYVSPPIGHRGSNSPPPQLGYSAPKPHAAAPAHPQAVEMDAHYTGRSELDAHHGSRYA</sequence>
<evidence type="ECO:0000313" key="3">
    <source>
        <dbReference type="EMBL" id="KAF2433952.1"/>
    </source>
</evidence>
<dbReference type="OrthoDB" id="5211263at2759"/>
<organism evidence="3 4">
    <name type="scientific">Tothia fuscella</name>
    <dbReference type="NCBI Taxonomy" id="1048955"/>
    <lineage>
        <taxon>Eukaryota</taxon>
        <taxon>Fungi</taxon>
        <taxon>Dikarya</taxon>
        <taxon>Ascomycota</taxon>
        <taxon>Pezizomycotina</taxon>
        <taxon>Dothideomycetes</taxon>
        <taxon>Pleosporomycetidae</taxon>
        <taxon>Venturiales</taxon>
        <taxon>Cylindrosympodiaceae</taxon>
        <taxon>Tothia</taxon>
    </lineage>
</organism>
<dbReference type="Proteomes" id="UP000800235">
    <property type="component" value="Unassembled WGS sequence"/>
</dbReference>
<feature type="region of interest" description="Disordered" evidence="1">
    <location>
        <begin position="231"/>
        <end position="301"/>
    </location>
</feature>
<protein>
    <submittedName>
        <fullName evidence="3">Uncharacterized protein</fullName>
    </submittedName>
</protein>
<evidence type="ECO:0000313" key="4">
    <source>
        <dbReference type="Proteomes" id="UP000800235"/>
    </source>
</evidence>
<feature type="compositionally biased region" description="Low complexity" evidence="1">
    <location>
        <begin position="266"/>
        <end position="279"/>
    </location>
</feature>
<evidence type="ECO:0000256" key="1">
    <source>
        <dbReference type="SAM" id="MobiDB-lite"/>
    </source>
</evidence>
<keyword evidence="2" id="KW-0812">Transmembrane</keyword>
<gene>
    <name evidence="3" type="ORF">EJ08DRAFT_19356</name>
</gene>
<dbReference type="EMBL" id="MU007018">
    <property type="protein sequence ID" value="KAF2433952.1"/>
    <property type="molecule type" value="Genomic_DNA"/>
</dbReference>
<accession>A0A9P4NYG6</accession>
<dbReference type="AlphaFoldDB" id="A0A9P4NYG6"/>
<feature type="transmembrane region" description="Helical" evidence="2">
    <location>
        <begin position="31"/>
        <end position="53"/>
    </location>
</feature>
<feature type="transmembrane region" description="Helical" evidence="2">
    <location>
        <begin position="132"/>
        <end position="156"/>
    </location>
</feature>
<keyword evidence="4" id="KW-1185">Reference proteome</keyword>
<keyword evidence="2" id="KW-1133">Transmembrane helix</keyword>